<protein>
    <submittedName>
        <fullName evidence="5">CRP/FNR family transcriptional regulator</fullName>
    </submittedName>
</protein>
<dbReference type="GO" id="GO:0003700">
    <property type="term" value="F:DNA-binding transcription factor activity"/>
    <property type="evidence" value="ECO:0007669"/>
    <property type="project" value="InterPro"/>
</dbReference>
<dbReference type="Gene3D" id="2.60.120.10">
    <property type="entry name" value="Jelly Rolls"/>
    <property type="match status" value="1"/>
</dbReference>
<evidence type="ECO:0000313" key="5">
    <source>
        <dbReference type="EMBL" id="TWJ06712.1"/>
    </source>
</evidence>
<gene>
    <name evidence="5" type="ORF">JN10_2248</name>
</gene>
<evidence type="ECO:0000259" key="4">
    <source>
        <dbReference type="PROSITE" id="PS51063"/>
    </source>
</evidence>
<dbReference type="STRING" id="476157.GCA_001663155_00923"/>
<dbReference type="SUPFAM" id="SSF46785">
    <property type="entry name" value="Winged helix' DNA-binding domain"/>
    <property type="match status" value="1"/>
</dbReference>
<dbReference type="InterPro" id="IPR012318">
    <property type="entry name" value="HTH_CRP"/>
</dbReference>
<dbReference type="CDD" id="cd00092">
    <property type="entry name" value="HTH_CRP"/>
    <property type="match status" value="1"/>
</dbReference>
<dbReference type="PRINTS" id="PR00034">
    <property type="entry name" value="HTHCRP"/>
</dbReference>
<proteinExistence type="predicted"/>
<dbReference type="Pfam" id="PF13545">
    <property type="entry name" value="HTH_Crp_2"/>
    <property type="match status" value="1"/>
</dbReference>
<keyword evidence="3" id="KW-0804">Transcription</keyword>
<dbReference type="InterPro" id="IPR036390">
    <property type="entry name" value="WH_DNA-bd_sf"/>
</dbReference>
<comment type="caution">
    <text evidence="5">The sequence shown here is derived from an EMBL/GenBank/DDBJ whole genome shotgun (WGS) entry which is preliminary data.</text>
</comment>
<sequence length="258" mass="28242">MIQMAPMTNRASFDSFARSTFGIEPGSPIGARLESLATRMELPKGDSADLEKDADQIVFIGRGATKLVLHASNDREQIVAFHFVGDIVSVPAERHFASSLTSISDSELLVFPAREFFDHAVGDARVSRSLLDRLPAALHRCRDRAVALGKGTALERLSGFFLAMAERIGRTEGNRSELDLPMSRREIGESLGLTIETVSRQFGVLRELGLIETSGRSKVTLLKLDSLSEYAGYFQQKTNFSVSPQNLISINVGVEQLA</sequence>
<accession>A0A562UM76</accession>
<keyword evidence="2" id="KW-0238">DNA-binding</keyword>
<dbReference type="Gene3D" id="1.10.10.10">
    <property type="entry name" value="Winged helix-like DNA-binding domain superfamily/Winged helix DNA-binding domain"/>
    <property type="match status" value="1"/>
</dbReference>
<dbReference type="InterPro" id="IPR018490">
    <property type="entry name" value="cNMP-bd_dom_sf"/>
</dbReference>
<evidence type="ECO:0000256" key="1">
    <source>
        <dbReference type="ARBA" id="ARBA00023015"/>
    </source>
</evidence>
<dbReference type="EMBL" id="VLLK01000002">
    <property type="protein sequence ID" value="TWJ06712.1"/>
    <property type="molecule type" value="Genomic_DNA"/>
</dbReference>
<feature type="domain" description="HTH crp-type" evidence="4">
    <location>
        <begin position="151"/>
        <end position="225"/>
    </location>
</feature>
<evidence type="ECO:0000256" key="3">
    <source>
        <dbReference type="ARBA" id="ARBA00023163"/>
    </source>
</evidence>
<dbReference type="AlphaFoldDB" id="A0A562UM76"/>
<organism evidence="5 6">
    <name type="scientific">Altererythrobacter ishigakiensis</name>
    <dbReference type="NCBI Taxonomy" id="476157"/>
    <lineage>
        <taxon>Bacteria</taxon>
        <taxon>Pseudomonadati</taxon>
        <taxon>Pseudomonadota</taxon>
        <taxon>Alphaproteobacteria</taxon>
        <taxon>Sphingomonadales</taxon>
        <taxon>Erythrobacteraceae</taxon>
        <taxon>Altererythrobacter</taxon>
    </lineage>
</organism>
<keyword evidence="6" id="KW-1185">Reference proteome</keyword>
<dbReference type="GO" id="GO:0003677">
    <property type="term" value="F:DNA binding"/>
    <property type="evidence" value="ECO:0007669"/>
    <property type="project" value="UniProtKB-KW"/>
</dbReference>
<dbReference type="InterPro" id="IPR018335">
    <property type="entry name" value="Tscrpt_reg_HTH_Crp-type_CS"/>
</dbReference>
<dbReference type="InterPro" id="IPR014710">
    <property type="entry name" value="RmlC-like_jellyroll"/>
</dbReference>
<evidence type="ECO:0000313" key="6">
    <source>
        <dbReference type="Proteomes" id="UP000320547"/>
    </source>
</evidence>
<dbReference type="PROSITE" id="PS00042">
    <property type="entry name" value="HTH_CRP_1"/>
    <property type="match status" value="1"/>
</dbReference>
<dbReference type="PROSITE" id="PS51063">
    <property type="entry name" value="HTH_CRP_2"/>
    <property type="match status" value="1"/>
</dbReference>
<dbReference type="Proteomes" id="UP000320547">
    <property type="component" value="Unassembled WGS sequence"/>
</dbReference>
<dbReference type="InterPro" id="IPR036388">
    <property type="entry name" value="WH-like_DNA-bd_sf"/>
</dbReference>
<reference evidence="5 6" key="1">
    <citation type="submission" date="2019-07" db="EMBL/GenBank/DDBJ databases">
        <title>Genomic Encyclopedia of Archaeal and Bacterial Type Strains, Phase II (KMG-II): from individual species to whole genera.</title>
        <authorList>
            <person name="Goeker M."/>
        </authorList>
    </citation>
    <scope>NUCLEOTIDE SEQUENCE [LARGE SCALE GENOMIC DNA]</scope>
    <source>
        <strain evidence="5 6">ATCC BAA-2084</strain>
    </source>
</reference>
<dbReference type="SMART" id="SM00419">
    <property type="entry name" value="HTH_CRP"/>
    <property type="match status" value="1"/>
</dbReference>
<evidence type="ECO:0000256" key="2">
    <source>
        <dbReference type="ARBA" id="ARBA00023125"/>
    </source>
</evidence>
<keyword evidence="1" id="KW-0805">Transcription regulation</keyword>
<name>A0A562UM76_9SPHN</name>
<dbReference type="SUPFAM" id="SSF51206">
    <property type="entry name" value="cAMP-binding domain-like"/>
    <property type="match status" value="1"/>
</dbReference>